<sequence length="196" mass="21285">MACYEFNGIKPVVHPSSFIHPQAAVTGNVVIGKDVYIGPGCALRGDWGKIIISDGCNVQENCTVHMFPGVTVLLKENAHIGHGAIIHGATIGRNSLVGMNAVIMDEVELGDECIVGALSFIRQGEKIPARSLVAGNPARIIKPVSDEMMNWKSEGTSIYQQLPQQCQETLKICEPLNEVIPQQFTSPIDYKPFKKS</sequence>
<keyword evidence="2" id="KW-1185">Reference proteome</keyword>
<dbReference type="SUPFAM" id="SSF51161">
    <property type="entry name" value="Trimeric LpxA-like enzymes"/>
    <property type="match status" value="1"/>
</dbReference>
<dbReference type="PANTHER" id="PTHR13061:SF29">
    <property type="entry name" value="GAMMA CARBONIC ANHYDRASE-LIKE 1, MITOCHONDRIAL-RELATED"/>
    <property type="match status" value="1"/>
</dbReference>
<dbReference type="InterPro" id="IPR050484">
    <property type="entry name" value="Transf_Hexapept/Carb_Anhydrase"/>
</dbReference>
<organism evidence="1 2">
    <name type="scientific">Flavisolibacter ginsengisoli DSM 18119</name>
    <dbReference type="NCBI Taxonomy" id="1121884"/>
    <lineage>
        <taxon>Bacteria</taxon>
        <taxon>Pseudomonadati</taxon>
        <taxon>Bacteroidota</taxon>
        <taxon>Chitinophagia</taxon>
        <taxon>Chitinophagales</taxon>
        <taxon>Chitinophagaceae</taxon>
        <taxon>Flavisolibacter</taxon>
    </lineage>
</organism>
<name>A0A1M5EFP4_9BACT</name>
<dbReference type="Proteomes" id="UP000184048">
    <property type="component" value="Unassembled WGS sequence"/>
</dbReference>
<dbReference type="EMBL" id="FQUU01000018">
    <property type="protein sequence ID" value="SHF77990.1"/>
    <property type="molecule type" value="Genomic_DNA"/>
</dbReference>
<dbReference type="AlphaFoldDB" id="A0A1M5EFP4"/>
<dbReference type="InterPro" id="IPR001451">
    <property type="entry name" value="Hexapep"/>
</dbReference>
<dbReference type="InterPro" id="IPR011004">
    <property type="entry name" value="Trimer_LpxA-like_sf"/>
</dbReference>
<proteinExistence type="predicted"/>
<evidence type="ECO:0000313" key="1">
    <source>
        <dbReference type="EMBL" id="SHF77990.1"/>
    </source>
</evidence>
<reference evidence="1 2" key="1">
    <citation type="submission" date="2016-11" db="EMBL/GenBank/DDBJ databases">
        <authorList>
            <person name="Jaros S."/>
            <person name="Januszkiewicz K."/>
            <person name="Wedrychowicz H."/>
        </authorList>
    </citation>
    <scope>NUCLEOTIDE SEQUENCE [LARGE SCALE GENOMIC DNA]</scope>
    <source>
        <strain evidence="1 2">DSM 18119</strain>
    </source>
</reference>
<evidence type="ECO:0000313" key="2">
    <source>
        <dbReference type="Proteomes" id="UP000184048"/>
    </source>
</evidence>
<dbReference type="CDD" id="cd04745">
    <property type="entry name" value="LbH_paaY_like"/>
    <property type="match status" value="1"/>
</dbReference>
<accession>A0A1M5EFP4</accession>
<dbReference type="OrthoDB" id="9803036at2"/>
<gene>
    <name evidence="1" type="ORF">SAMN02745131_03507</name>
</gene>
<dbReference type="Gene3D" id="2.160.10.10">
    <property type="entry name" value="Hexapeptide repeat proteins"/>
    <property type="match status" value="1"/>
</dbReference>
<dbReference type="STRING" id="1121884.SAMN02745131_03507"/>
<dbReference type="Pfam" id="PF00132">
    <property type="entry name" value="Hexapep"/>
    <property type="match status" value="2"/>
</dbReference>
<dbReference type="PANTHER" id="PTHR13061">
    <property type="entry name" value="DYNACTIN SUBUNIT P25"/>
    <property type="match status" value="1"/>
</dbReference>
<dbReference type="RefSeq" id="WP_072836632.1">
    <property type="nucleotide sequence ID" value="NZ_FQUU01000018.1"/>
</dbReference>
<protein>
    <submittedName>
        <fullName evidence="1">Phenylacetic acid degradation protein</fullName>
    </submittedName>
</protein>